<sequence length="18" mass="1777">MAAAGFGIAGLAFLLVVR</sequence>
<reference evidence="1 2" key="1">
    <citation type="submission" date="2018-01" db="EMBL/GenBank/DDBJ databases">
        <title>Comparison of the Chinese Bamboo Partridge and Red Junglefowl genome sequences highlights the importance of demography in genome evolution.</title>
        <authorList>
            <person name="Tiley G.P."/>
            <person name="Kimball R.T."/>
            <person name="Braun E.L."/>
            <person name="Burleigh J.G."/>
        </authorList>
    </citation>
    <scope>NUCLEOTIDE SEQUENCE [LARGE SCALE GENOMIC DNA]</scope>
    <source>
        <strain evidence="1">RTK389</strain>
        <tissue evidence="1">Blood</tissue>
    </source>
</reference>
<dbReference type="AlphaFoldDB" id="A0A2P4S8N7"/>
<protein>
    <submittedName>
        <fullName evidence="1">Uncharacterized protein</fullName>
    </submittedName>
</protein>
<organism evidence="1 2">
    <name type="scientific">Bambusicola thoracicus</name>
    <name type="common">Chinese bamboo-partridge</name>
    <name type="synonym">Perdix thoracica</name>
    <dbReference type="NCBI Taxonomy" id="9083"/>
    <lineage>
        <taxon>Eukaryota</taxon>
        <taxon>Metazoa</taxon>
        <taxon>Chordata</taxon>
        <taxon>Craniata</taxon>
        <taxon>Vertebrata</taxon>
        <taxon>Euteleostomi</taxon>
        <taxon>Archelosauria</taxon>
        <taxon>Archosauria</taxon>
        <taxon>Dinosauria</taxon>
        <taxon>Saurischia</taxon>
        <taxon>Theropoda</taxon>
        <taxon>Coelurosauria</taxon>
        <taxon>Aves</taxon>
        <taxon>Neognathae</taxon>
        <taxon>Galloanserae</taxon>
        <taxon>Galliformes</taxon>
        <taxon>Phasianidae</taxon>
        <taxon>Perdicinae</taxon>
        <taxon>Bambusicola</taxon>
    </lineage>
</organism>
<comment type="caution">
    <text evidence="1">The sequence shown here is derived from an EMBL/GenBank/DDBJ whole genome shotgun (WGS) entry which is preliminary data.</text>
</comment>
<evidence type="ECO:0000313" key="2">
    <source>
        <dbReference type="Proteomes" id="UP000237246"/>
    </source>
</evidence>
<dbReference type="Proteomes" id="UP000237246">
    <property type="component" value="Unassembled WGS sequence"/>
</dbReference>
<name>A0A2P4S8N7_BAMTH</name>
<accession>A0A2P4S8N7</accession>
<gene>
    <name evidence="1" type="ORF">CIB84_015793</name>
</gene>
<dbReference type="EMBL" id="PPHD01083070">
    <property type="protein sequence ID" value="POI20460.1"/>
    <property type="molecule type" value="Genomic_DNA"/>
</dbReference>
<evidence type="ECO:0000313" key="1">
    <source>
        <dbReference type="EMBL" id="POI20460.1"/>
    </source>
</evidence>
<keyword evidence="2" id="KW-1185">Reference proteome</keyword>
<proteinExistence type="predicted"/>